<dbReference type="Proteomes" id="UP001150581">
    <property type="component" value="Unassembled WGS sequence"/>
</dbReference>
<comment type="caution">
    <text evidence="1">The sequence shown here is derived from an EMBL/GenBank/DDBJ whole genome shotgun (WGS) entry which is preliminary data.</text>
</comment>
<sequence length="857" mass="92263">MQALVSVLAAVALLSACCIADTNTTAPTSTSESSVLGSTPALELTIDSSSAWTLSSTSDSTISNAAVAITTTATFTTEKSSWYSSSSSSMTQSTPSGPRFSCLYADGASELYSEQIDGTSTVFKCLMGTKCYQTGGEQAEIRCAYPENQDSSVTTSDSDGAIGSAVDATSNTQTTDQLGQNELGFHNNRYIQAPPTNQPSPLLMPAGFHTNEQSQIIPTSSDPRVLSVNIILPTIAIRFTDDMNARNIITVLSVDPMSDVMTELAPAIDSLATFTPLPIADWTTSTPTPSAKTRKLLPIFSVADDTSVQRRGRMEMLVAGMQTTILIDEPDFSQSLVTFTLEKGPATTNVQRHEITIDDFDLAGILRITKLAAMAAELLKQSSTYTTPQFQLARIEPYTFERPAQTIPTFTPMPPLPPPTPTPTLAPVPAMPSLAPQPQQPRYPLSSVAPRPQVALRPHYFSRPQVVPRPFAVPRPPVQPQQWSQPPPYSKKYPQAYSGQHGSGPLMFSQASSISIVFPDTEAAPTPVKAQDYPPQHLPVPQLNVAVDNRPNQLPPALESVLVTMLMHPNNSPQVNIVTSSSPYNLARSASARQPVSSITVRADGNDQPFNLQDNKGQLFTPIIPFISDGTTKDVPTPKPTYSKNPKGEINASGIASILQNVFHIPASAISIDGRPLLAESASPDSRANGKDSDDEVDDEEVEEENEKIGADAEDRGRDLEQELRSRLGISEDQDGKSSRIRAHIKLGNQNSENKGRASTWASGHNRFADNSDNANEVILPTAATRFAVIANETVQRTVQLVEQMPSSEVTGKSTINLLLTGDYSTGFVTNIYTHEGLDFGADSDVEFESDSDDNTS</sequence>
<organism evidence="1 2">
    <name type="scientific">Kickxella alabastrina</name>
    <dbReference type="NCBI Taxonomy" id="61397"/>
    <lineage>
        <taxon>Eukaryota</taxon>
        <taxon>Fungi</taxon>
        <taxon>Fungi incertae sedis</taxon>
        <taxon>Zoopagomycota</taxon>
        <taxon>Kickxellomycotina</taxon>
        <taxon>Kickxellomycetes</taxon>
        <taxon>Kickxellales</taxon>
        <taxon>Kickxellaceae</taxon>
        <taxon>Kickxella</taxon>
    </lineage>
</organism>
<name>A0ACC1ITP7_9FUNG</name>
<evidence type="ECO:0000313" key="1">
    <source>
        <dbReference type="EMBL" id="KAJ1900735.1"/>
    </source>
</evidence>
<accession>A0ACC1ITP7</accession>
<protein>
    <submittedName>
        <fullName evidence="1">Uncharacterized protein</fullName>
    </submittedName>
</protein>
<evidence type="ECO:0000313" key="2">
    <source>
        <dbReference type="Proteomes" id="UP001150581"/>
    </source>
</evidence>
<reference evidence="1" key="1">
    <citation type="submission" date="2022-07" db="EMBL/GenBank/DDBJ databases">
        <title>Phylogenomic reconstructions and comparative analyses of Kickxellomycotina fungi.</title>
        <authorList>
            <person name="Reynolds N.K."/>
            <person name="Stajich J.E."/>
            <person name="Barry K."/>
            <person name="Grigoriev I.V."/>
            <person name="Crous P."/>
            <person name="Smith M.E."/>
        </authorList>
    </citation>
    <scope>NUCLEOTIDE SEQUENCE</scope>
    <source>
        <strain evidence="1">Benny 63K</strain>
    </source>
</reference>
<proteinExistence type="predicted"/>
<keyword evidence="2" id="KW-1185">Reference proteome</keyword>
<gene>
    <name evidence="1" type="ORF">LPJ66_001280</name>
</gene>
<dbReference type="EMBL" id="JANBPG010000063">
    <property type="protein sequence ID" value="KAJ1900735.1"/>
    <property type="molecule type" value="Genomic_DNA"/>
</dbReference>